<comment type="similarity">
    <text evidence="1">Belongs to the 'GDSL' lipolytic enzyme family. Platelet-activating factor acetylhydrolase IB beta/gamma subunits subfamily.</text>
</comment>
<dbReference type="Proteomes" id="UP000318571">
    <property type="component" value="Chromosome 11"/>
</dbReference>
<dbReference type="OMA" id="QTQNVLW"/>
<dbReference type="PANTHER" id="PTHR11852">
    <property type="entry name" value="PLATELET-ACTIVATING FACTOR ACETYLHYDROLASE"/>
    <property type="match status" value="1"/>
</dbReference>
<keyword evidence="4" id="KW-1185">Reference proteome</keyword>
<dbReference type="PANTHER" id="PTHR11852:SF0">
    <property type="entry name" value="PLATELET-ACTIVATING FACTOR ACETYLHYDROLASE IB SUBUNIT BETA HOMOLOG"/>
    <property type="match status" value="1"/>
</dbReference>
<dbReference type="InterPro" id="IPR036514">
    <property type="entry name" value="SGNH_hydro_sf"/>
</dbReference>
<feature type="domain" description="SGNH hydrolase-type esterase" evidence="2">
    <location>
        <begin position="50"/>
        <end position="209"/>
    </location>
</feature>
<dbReference type="OrthoDB" id="505607at2759"/>
<dbReference type="CDD" id="cd01820">
    <property type="entry name" value="PAF_acetylesterase_like"/>
    <property type="match status" value="1"/>
</dbReference>
<evidence type="ECO:0000313" key="3">
    <source>
        <dbReference type="EMBL" id="TRY77802.1"/>
    </source>
</evidence>
<evidence type="ECO:0000259" key="2">
    <source>
        <dbReference type="Pfam" id="PF13472"/>
    </source>
</evidence>
<dbReference type="Pfam" id="PF13472">
    <property type="entry name" value="Lipase_GDSL_2"/>
    <property type="match status" value="1"/>
</dbReference>
<name>A0A553PJF4_TIGCA</name>
<accession>A0A553PJF4</accession>
<organism evidence="3 4">
    <name type="scientific">Tigriopus californicus</name>
    <name type="common">Marine copepod</name>
    <dbReference type="NCBI Taxonomy" id="6832"/>
    <lineage>
        <taxon>Eukaryota</taxon>
        <taxon>Metazoa</taxon>
        <taxon>Ecdysozoa</taxon>
        <taxon>Arthropoda</taxon>
        <taxon>Crustacea</taxon>
        <taxon>Multicrustacea</taxon>
        <taxon>Hexanauplia</taxon>
        <taxon>Copepoda</taxon>
        <taxon>Harpacticoida</taxon>
        <taxon>Harpacticidae</taxon>
        <taxon>Tigriopus</taxon>
    </lineage>
</organism>
<dbReference type="EMBL" id="VCGU01000003">
    <property type="protein sequence ID" value="TRY77802.1"/>
    <property type="molecule type" value="Genomic_DNA"/>
</dbReference>
<evidence type="ECO:0000256" key="1">
    <source>
        <dbReference type="ARBA" id="ARBA00038184"/>
    </source>
</evidence>
<evidence type="ECO:0000313" key="4">
    <source>
        <dbReference type="Proteomes" id="UP000318571"/>
    </source>
</evidence>
<sequence>MSSSSKSGSCLPRAALAQAPTDVQGDGRWLSMHHRFVSEARESEPEILWIGDSIIQRLINSNIWERSFCQMHSLNFGVSGDRTENLLWRIENGELEGLAPKVIVLLVGTNNYDDSAEDIATAIQTICSTIRDKQPQAYLVVLSLLPRGHEPNPLRDRNTKINELIGDYLKGNSRAQLINIDPGFVQADGTISHHDMLDFLHLTQKGYDRAFEPVNELLQQLMAESESDIVRTEAEGAA</sequence>
<dbReference type="AlphaFoldDB" id="A0A553PJF4"/>
<dbReference type="InterPro" id="IPR013830">
    <property type="entry name" value="SGNH_hydro"/>
</dbReference>
<protein>
    <recommendedName>
        <fullName evidence="2">SGNH hydrolase-type esterase domain-containing protein</fullName>
    </recommendedName>
</protein>
<proteinExistence type="inferred from homology"/>
<dbReference type="Gene3D" id="3.40.50.1110">
    <property type="entry name" value="SGNH hydrolase"/>
    <property type="match status" value="1"/>
</dbReference>
<dbReference type="STRING" id="6832.A0A553PJF4"/>
<dbReference type="SUPFAM" id="SSF52266">
    <property type="entry name" value="SGNH hydrolase"/>
    <property type="match status" value="1"/>
</dbReference>
<reference evidence="3 4" key="1">
    <citation type="journal article" date="2018" name="Nat. Ecol. Evol.">
        <title>Genomic signatures of mitonuclear coevolution across populations of Tigriopus californicus.</title>
        <authorList>
            <person name="Barreto F.S."/>
            <person name="Watson E.T."/>
            <person name="Lima T.G."/>
            <person name="Willett C.S."/>
            <person name="Edmands S."/>
            <person name="Li W."/>
            <person name="Burton R.S."/>
        </authorList>
    </citation>
    <scope>NUCLEOTIDE SEQUENCE [LARGE SCALE GENOMIC DNA]</scope>
    <source>
        <strain evidence="3 4">San Diego</strain>
    </source>
</reference>
<comment type="caution">
    <text evidence="3">The sequence shown here is derived from an EMBL/GenBank/DDBJ whole genome shotgun (WGS) entry which is preliminary data.</text>
</comment>
<gene>
    <name evidence="3" type="ORF">TCAL_10408</name>
</gene>